<dbReference type="InterPro" id="IPR045091">
    <property type="entry name" value="Mad2-like"/>
</dbReference>
<keyword evidence="2" id="KW-1185">Reference proteome</keyword>
<feature type="domain" description="HORMA" evidence="1">
    <location>
        <begin position="4"/>
        <end position="194"/>
    </location>
</feature>
<dbReference type="Gene3D" id="3.30.900.10">
    <property type="entry name" value="HORMA domain"/>
    <property type="match status" value="1"/>
</dbReference>
<dbReference type="GO" id="GO:0016035">
    <property type="term" value="C:zeta DNA polymerase complex"/>
    <property type="evidence" value="ECO:0007669"/>
    <property type="project" value="TreeGrafter"/>
</dbReference>
<dbReference type="PANTHER" id="PTHR11842">
    <property type="entry name" value="MITOTIC SPINDLE ASSEMBLY CHECKPOINT PROTEIN MAD2"/>
    <property type="match status" value="1"/>
</dbReference>
<dbReference type="SUPFAM" id="SSF56019">
    <property type="entry name" value="The spindle assembly checkpoint protein mad2"/>
    <property type="match status" value="1"/>
</dbReference>
<dbReference type="OMA" id="QYQEFPW"/>
<reference evidence="3" key="1">
    <citation type="submission" date="2025-08" db="UniProtKB">
        <authorList>
            <consortium name="RefSeq"/>
        </authorList>
    </citation>
    <scope>IDENTIFICATION</scope>
    <source>
        <strain evidence="3">14028-0561.14</strain>
        <tissue evidence="3">Whole fly</tissue>
    </source>
</reference>
<evidence type="ECO:0000313" key="2">
    <source>
        <dbReference type="Proteomes" id="UP001652661"/>
    </source>
</evidence>
<evidence type="ECO:0000313" key="3">
    <source>
        <dbReference type="RefSeq" id="XP_017023449.1"/>
    </source>
</evidence>
<organism evidence="2 3">
    <name type="scientific">Drosophila kikkawai</name>
    <name type="common">Fruit fly</name>
    <dbReference type="NCBI Taxonomy" id="30033"/>
    <lineage>
        <taxon>Eukaryota</taxon>
        <taxon>Metazoa</taxon>
        <taxon>Ecdysozoa</taxon>
        <taxon>Arthropoda</taxon>
        <taxon>Hexapoda</taxon>
        <taxon>Insecta</taxon>
        <taxon>Pterygota</taxon>
        <taxon>Neoptera</taxon>
        <taxon>Endopterygota</taxon>
        <taxon>Diptera</taxon>
        <taxon>Brachycera</taxon>
        <taxon>Muscomorpha</taxon>
        <taxon>Ephydroidea</taxon>
        <taxon>Drosophilidae</taxon>
        <taxon>Drosophila</taxon>
        <taxon>Sophophora</taxon>
    </lineage>
</organism>
<dbReference type="PANTHER" id="PTHR11842:SF10">
    <property type="entry name" value="MITOTIC SPINDLE ASSEMBLY CHECKPOINT PROTEIN MAD2B"/>
    <property type="match status" value="1"/>
</dbReference>
<dbReference type="InterPro" id="IPR003511">
    <property type="entry name" value="HORMA_dom"/>
</dbReference>
<sequence length="196" mass="22918">MQPESAIDIHLEAMEVLMHHILYSRGVYPAQIFKKRRLYNTPVLVSIFPPLNKYLASVLRSARYLLARQELLCLEVIIYQKDNEPLESYQLQVVSLENPGSKDPNLMEYEQQLRSAIYKLSERVKHLPRLSHGRCLFKVHVHTFQDAFIRLSHESQYQEFPYLQIENFESQAPSQKISLLPLVDNVGLKMQAYIFG</sequence>
<dbReference type="Proteomes" id="UP001652661">
    <property type="component" value="Chromosome 3R"/>
</dbReference>
<dbReference type="AlphaFoldDB" id="A0A6P4IIJ7"/>
<accession>A0A6P4IIJ7</accession>
<protein>
    <submittedName>
        <fullName evidence="3">DNA polymerase zeta subunit 2</fullName>
    </submittedName>
</protein>
<dbReference type="Pfam" id="PF02301">
    <property type="entry name" value="HORMA"/>
    <property type="match status" value="1"/>
</dbReference>
<dbReference type="RefSeq" id="XP_017023449.1">
    <property type="nucleotide sequence ID" value="XM_017167960.3"/>
</dbReference>
<evidence type="ECO:0000259" key="1">
    <source>
        <dbReference type="PROSITE" id="PS50815"/>
    </source>
</evidence>
<dbReference type="PROSITE" id="PS50815">
    <property type="entry name" value="HORMA"/>
    <property type="match status" value="1"/>
</dbReference>
<proteinExistence type="predicted"/>
<name>A0A6P4IIJ7_DROKI</name>
<dbReference type="InterPro" id="IPR036570">
    <property type="entry name" value="HORMA_dom_sf"/>
</dbReference>
<dbReference type="OrthoDB" id="21254at2759"/>
<gene>
    <name evidence="3" type="primary">PolZ2</name>
</gene>